<proteinExistence type="predicted"/>
<dbReference type="Proteomes" id="UP000234585">
    <property type="component" value="Unassembled WGS sequence"/>
</dbReference>
<dbReference type="AlphaFoldDB" id="A0A2I2F5M0"/>
<name>A0A2I2F5M0_ASPCN</name>
<feature type="transmembrane region" description="Helical" evidence="1">
    <location>
        <begin position="47"/>
        <end position="66"/>
    </location>
</feature>
<protein>
    <submittedName>
        <fullName evidence="2">Uncharacterized protein</fullName>
    </submittedName>
</protein>
<evidence type="ECO:0000256" key="1">
    <source>
        <dbReference type="SAM" id="Phobius"/>
    </source>
</evidence>
<organism evidence="2 3">
    <name type="scientific">Aspergillus candidus</name>
    <dbReference type="NCBI Taxonomy" id="41067"/>
    <lineage>
        <taxon>Eukaryota</taxon>
        <taxon>Fungi</taxon>
        <taxon>Dikarya</taxon>
        <taxon>Ascomycota</taxon>
        <taxon>Pezizomycotina</taxon>
        <taxon>Eurotiomycetes</taxon>
        <taxon>Eurotiomycetidae</taxon>
        <taxon>Eurotiales</taxon>
        <taxon>Aspergillaceae</taxon>
        <taxon>Aspergillus</taxon>
        <taxon>Aspergillus subgen. Circumdati</taxon>
    </lineage>
</organism>
<dbReference type="GeneID" id="36526513"/>
<keyword evidence="1" id="KW-0472">Membrane</keyword>
<dbReference type="RefSeq" id="XP_024669971.1">
    <property type="nucleotide sequence ID" value="XM_024819353.1"/>
</dbReference>
<evidence type="ECO:0000313" key="2">
    <source>
        <dbReference type="EMBL" id="PLB35959.1"/>
    </source>
</evidence>
<sequence>MIHGHVRASDGTQLHCGGSPHCQLHREPLFWHPIDSLSAVIIHSLHASFWSIILFGYMIGVLMLILQCPSCRAPHPLSRREL</sequence>
<keyword evidence="1" id="KW-0812">Transmembrane</keyword>
<keyword evidence="1" id="KW-1133">Transmembrane helix</keyword>
<evidence type="ECO:0000313" key="3">
    <source>
        <dbReference type="Proteomes" id="UP000234585"/>
    </source>
</evidence>
<reference evidence="2 3" key="1">
    <citation type="submission" date="2017-12" db="EMBL/GenBank/DDBJ databases">
        <authorList>
            <consortium name="DOE Joint Genome Institute"/>
            <person name="Haridas S."/>
            <person name="Kjaerbolling I."/>
            <person name="Vesth T.C."/>
            <person name="Frisvad J.C."/>
            <person name="Nybo J.L."/>
            <person name="Theobald S."/>
            <person name="Kuo A."/>
            <person name="Bowyer P."/>
            <person name="Matsuda Y."/>
            <person name="Mondo S."/>
            <person name="Lyhne E.K."/>
            <person name="Kogle M.E."/>
            <person name="Clum A."/>
            <person name="Lipzen A."/>
            <person name="Salamov A."/>
            <person name="Ngan C.Y."/>
            <person name="Daum C."/>
            <person name="Chiniquy J."/>
            <person name="Barry K."/>
            <person name="LaButti K."/>
            <person name="Simmons B.A."/>
            <person name="Magnuson J.K."/>
            <person name="Mortensen U.H."/>
            <person name="Larsen T.O."/>
            <person name="Grigoriev I.V."/>
            <person name="Baker S.E."/>
            <person name="Andersen M.R."/>
            <person name="Nordberg H.P."/>
            <person name="Cantor M.N."/>
            <person name="Hua S.X."/>
        </authorList>
    </citation>
    <scope>NUCLEOTIDE SEQUENCE [LARGE SCALE GENOMIC DNA]</scope>
    <source>
        <strain evidence="2 3">CBS 102.13</strain>
    </source>
</reference>
<dbReference type="EMBL" id="KZ559156">
    <property type="protein sequence ID" value="PLB35959.1"/>
    <property type="molecule type" value="Genomic_DNA"/>
</dbReference>
<accession>A0A2I2F5M0</accession>
<keyword evidence="3" id="KW-1185">Reference proteome</keyword>
<gene>
    <name evidence="2" type="ORF">BDW47DRAFT_57720</name>
</gene>